<dbReference type="Gene3D" id="3.30.70.1130">
    <property type="entry name" value="EIF_2_alpha"/>
    <property type="match status" value="1"/>
</dbReference>
<dbReference type="Gene3D" id="1.10.150.190">
    <property type="entry name" value="Translation initiation factor 2, subunit 1, domain 2"/>
    <property type="match status" value="1"/>
</dbReference>
<feature type="domain" description="S1 motif" evidence="4">
    <location>
        <begin position="10"/>
        <end position="81"/>
    </location>
</feature>
<keyword evidence="6" id="KW-1185">Reference proteome</keyword>
<evidence type="ECO:0000313" key="6">
    <source>
        <dbReference type="Proteomes" id="UP000332487"/>
    </source>
</evidence>
<dbReference type="InterPro" id="IPR024055">
    <property type="entry name" value="TIF2_asu_C"/>
</dbReference>
<dbReference type="GO" id="GO:0003743">
    <property type="term" value="F:translation initiation factor activity"/>
    <property type="evidence" value="ECO:0007669"/>
    <property type="project" value="UniProtKB-KW"/>
</dbReference>
<dbReference type="EMBL" id="GG697241">
    <property type="protein sequence ID" value="EET89707.1"/>
    <property type="molecule type" value="Genomic_DNA"/>
</dbReference>
<proteinExistence type="inferred from homology"/>
<dbReference type="Gene3D" id="2.40.50.140">
    <property type="entry name" value="Nucleic acid-binding proteins"/>
    <property type="match status" value="1"/>
</dbReference>
<dbReference type="SMART" id="SM00316">
    <property type="entry name" value="S1"/>
    <property type="match status" value="1"/>
</dbReference>
<dbReference type="Pfam" id="PF00575">
    <property type="entry name" value="S1"/>
    <property type="match status" value="1"/>
</dbReference>
<dbReference type="InterPro" id="IPR044126">
    <property type="entry name" value="S1_IF2_alpha"/>
</dbReference>
<evidence type="ECO:0000313" key="5">
    <source>
        <dbReference type="EMBL" id="EET89707.1"/>
    </source>
</evidence>
<gene>
    <name evidence="5" type="ORF">UNLARM2_0825</name>
</gene>
<protein>
    <submittedName>
        <fullName evidence="5">RNA binding S1 domain protein</fullName>
    </submittedName>
</protein>
<evidence type="ECO:0000256" key="1">
    <source>
        <dbReference type="ARBA" id="ARBA00007223"/>
    </source>
</evidence>
<comment type="similarity">
    <text evidence="1">Belongs to the eIF-2-alpha family.</text>
</comment>
<dbReference type="SUPFAM" id="SSF110993">
    <property type="entry name" value="eIF-2-alpha, C-terminal domain"/>
    <property type="match status" value="1"/>
</dbReference>
<dbReference type="InterPro" id="IPR003029">
    <property type="entry name" value="S1_domain"/>
</dbReference>
<dbReference type="AlphaFoldDB" id="C7DID3"/>
<sequence length="265" mass="30365">METRNLPKINSLAIAEVSKITRFGAYCKLPEYGGLEVFLPLREISSGWIKNIHEFLHQNQRIVCKIIYIDNEKKTIDVSLKKVTPKDSKEKINTYNLERRLTNLFNQIVKRSKLESSLPKLTEYVANEFGSYTNLFYSATNDTDQFKNSALPESVKSELKTIIESNRKKKRYPVSYILSINTQNFTSGITELNKALSEAQAKKGVTITYISAPKYRMTAEGTDYADAEKKISETIKLLQSKLKDSTVEAEKEKLKKEKEDIMNLI</sequence>
<evidence type="ECO:0000256" key="3">
    <source>
        <dbReference type="ARBA" id="ARBA00022917"/>
    </source>
</evidence>
<dbReference type="CDD" id="cd04452">
    <property type="entry name" value="S1_IF2_alpha"/>
    <property type="match status" value="1"/>
</dbReference>
<accession>C7DID3</accession>
<dbReference type="PROSITE" id="PS50126">
    <property type="entry name" value="S1"/>
    <property type="match status" value="1"/>
</dbReference>
<dbReference type="GO" id="GO:0003723">
    <property type="term" value="F:RNA binding"/>
    <property type="evidence" value="ECO:0007669"/>
    <property type="project" value="InterPro"/>
</dbReference>
<dbReference type="Proteomes" id="UP000332487">
    <property type="component" value="Unassembled WGS sequence"/>
</dbReference>
<dbReference type="SUPFAM" id="SSF116742">
    <property type="entry name" value="eIF2alpha middle domain-like"/>
    <property type="match status" value="1"/>
</dbReference>
<organism evidence="5 6">
    <name type="scientific">Candidatus Micrarchaeum acidiphilum ARMAN-2</name>
    <dbReference type="NCBI Taxonomy" id="425595"/>
    <lineage>
        <taxon>Archaea</taxon>
        <taxon>Candidatus Micrarchaeota</taxon>
        <taxon>Candidatus Micrarchaeia</taxon>
        <taxon>Candidatus Micrarchaeales</taxon>
        <taxon>Candidatus Micrarchaeaceae</taxon>
        <taxon>Candidatus Micrarchaeum</taxon>
    </lineage>
</organism>
<keyword evidence="3" id="KW-0648">Protein biosynthesis</keyword>
<dbReference type="InterPro" id="IPR011488">
    <property type="entry name" value="TIF_2_asu"/>
</dbReference>
<evidence type="ECO:0000256" key="2">
    <source>
        <dbReference type="ARBA" id="ARBA00022540"/>
    </source>
</evidence>
<reference evidence="5 6" key="2">
    <citation type="journal article" date="2010" name="Proc. Natl. Acad. Sci. U.S.A.">
        <title>Enigmatic, ultrasmall, uncultivated Archaea.</title>
        <authorList>
            <person name="Baker B.J."/>
            <person name="Comolli L.R."/>
            <person name="Dick G.J."/>
            <person name="Hauser L.J."/>
            <person name="Hyatt D."/>
            <person name="Dill B.D."/>
            <person name="Land M.L."/>
            <person name="Verberkmoes N.C."/>
            <person name="Hettich R.L."/>
            <person name="Banfield J.F."/>
        </authorList>
    </citation>
    <scope>NUCLEOTIDE SEQUENCE [LARGE SCALE GENOMIC DNA]</scope>
    <source>
        <strain evidence="5">ARMAN-2</strain>
    </source>
</reference>
<dbReference type="Pfam" id="PF07541">
    <property type="entry name" value="EIF_2_alpha"/>
    <property type="match status" value="1"/>
</dbReference>
<dbReference type="SUPFAM" id="SSF50249">
    <property type="entry name" value="Nucleic acid-binding proteins"/>
    <property type="match status" value="1"/>
</dbReference>
<reference evidence="5 6" key="1">
    <citation type="journal article" date="2009" name="Genome Biol.">
        <title>Community-wide analysis of microbial genome sequence signatures.</title>
        <authorList>
            <person name="Dick G.J."/>
            <person name="Andersson A.F."/>
            <person name="Baker B.J."/>
            <person name="Simmons S.L."/>
            <person name="Thomas B.C."/>
            <person name="Yelton A.P."/>
            <person name="Banfield J.F."/>
        </authorList>
    </citation>
    <scope>NUCLEOTIDE SEQUENCE [LARGE SCALE GENOMIC DNA]</scope>
    <source>
        <strain evidence="5">ARMAN-2</strain>
    </source>
</reference>
<name>C7DID3_MICA2</name>
<evidence type="ECO:0000259" key="4">
    <source>
        <dbReference type="PROSITE" id="PS50126"/>
    </source>
</evidence>
<dbReference type="GO" id="GO:0043022">
    <property type="term" value="F:ribosome binding"/>
    <property type="evidence" value="ECO:0007669"/>
    <property type="project" value="TreeGrafter"/>
</dbReference>
<dbReference type="InterPro" id="IPR012340">
    <property type="entry name" value="NA-bd_OB-fold"/>
</dbReference>
<dbReference type="PANTHER" id="PTHR10602:SF0">
    <property type="entry name" value="EUKARYOTIC TRANSLATION INITIATION FACTOR 2 SUBUNIT 1"/>
    <property type="match status" value="1"/>
</dbReference>
<dbReference type="InterPro" id="IPR024054">
    <property type="entry name" value="TIF2_asu_middle_sf"/>
</dbReference>
<dbReference type="PANTHER" id="PTHR10602">
    <property type="entry name" value="EUKARYOTIC TRANSLATION INITIATION FACTOR 2 SUBUNIT 1"/>
    <property type="match status" value="1"/>
</dbReference>
<keyword evidence="2" id="KW-0396">Initiation factor</keyword>